<accession>A0A830F010</accession>
<organism evidence="1 2">
    <name type="scientific">Halarchaeum grantii</name>
    <dbReference type="NCBI Taxonomy" id="1193105"/>
    <lineage>
        <taxon>Archaea</taxon>
        <taxon>Methanobacteriati</taxon>
        <taxon>Methanobacteriota</taxon>
        <taxon>Stenosarchaea group</taxon>
        <taxon>Halobacteria</taxon>
        <taxon>Halobacteriales</taxon>
        <taxon>Halobacteriaceae</taxon>
    </lineage>
</organism>
<protein>
    <submittedName>
        <fullName evidence="1">Uncharacterized protein</fullName>
    </submittedName>
</protein>
<dbReference type="AlphaFoldDB" id="A0A830F010"/>
<dbReference type="Proteomes" id="UP000628840">
    <property type="component" value="Unassembled WGS sequence"/>
</dbReference>
<reference evidence="1 2" key="1">
    <citation type="journal article" date="2019" name="Int. J. Syst. Evol. Microbiol.">
        <title>The Global Catalogue of Microorganisms (GCM) 10K type strain sequencing project: providing services to taxonomists for standard genome sequencing and annotation.</title>
        <authorList>
            <consortium name="The Broad Institute Genomics Platform"/>
            <consortium name="The Broad Institute Genome Sequencing Center for Infectious Disease"/>
            <person name="Wu L."/>
            <person name="Ma J."/>
        </authorList>
    </citation>
    <scope>NUCLEOTIDE SEQUENCE [LARGE SCALE GENOMIC DNA]</scope>
    <source>
        <strain evidence="1 2">JCM 19585</strain>
    </source>
</reference>
<gene>
    <name evidence="1" type="ORF">GCM10009037_08000</name>
</gene>
<keyword evidence="2" id="KW-1185">Reference proteome</keyword>
<name>A0A830F010_9EURY</name>
<proteinExistence type="predicted"/>
<dbReference type="EMBL" id="BMPF01000001">
    <property type="protein sequence ID" value="GGL26749.1"/>
    <property type="molecule type" value="Genomic_DNA"/>
</dbReference>
<evidence type="ECO:0000313" key="2">
    <source>
        <dbReference type="Proteomes" id="UP000628840"/>
    </source>
</evidence>
<evidence type="ECO:0000313" key="1">
    <source>
        <dbReference type="EMBL" id="GGL26749.1"/>
    </source>
</evidence>
<comment type="caution">
    <text evidence="1">The sequence shown here is derived from an EMBL/GenBank/DDBJ whole genome shotgun (WGS) entry which is preliminary data.</text>
</comment>
<sequence>MDLALACGALGTGVGVVLAGSYAAADAVLPLALLSGALDGVRESLTP</sequence>